<dbReference type="EMBL" id="BSVB01000001">
    <property type="protein sequence ID" value="GMA93579.1"/>
    <property type="molecule type" value="Genomic_DNA"/>
</dbReference>
<evidence type="ECO:0000256" key="1">
    <source>
        <dbReference type="ARBA" id="ARBA00022723"/>
    </source>
</evidence>
<evidence type="ECO:0000313" key="8">
    <source>
        <dbReference type="Proteomes" id="UP001157034"/>
    </source>
</evidence>
<dbReference type="Pfam" id="PF00149">
    <property type="entry name" value="Metallophos"/>
    <property type="match status" value="1"/>
</dbReference>
<dbReference type="Proteomes" id="UP001157034">
    <property type="component" value="Unassembled WGS sequence"/>
</dbReference>
<reference evidence="8" key="1">
    <citation type="journal article" date="2019" name="Int. J. Syst. Evol. Microbiol.">
        <title>The Global Catalogue of Microorganisms (GCM) 10K type strain sequencing project: providing services to taxonomists for standard genome sequencing and annotation.</title>
        <authorList>
            <consortium name="The Broad Institute Genomics Platform"/>
            <consortium name="The Broad Institute Genome Sequencing Center for Infectious Disease"/>
            <person name="Wu L."/>
            <person name="Ma J."/>
        </authorList>
    </citation>
    <scope>NUCLEOTIDE SEQUENCE [LARGE SCALE GENOMIC DNA]</scope>
    <source>
        <strain evidence="8">NBRC 108894</strain>
    </source>
</reference>
<dbReference type="CDD" id="cd07402">
    <property type="entry name" value="MPP_GpdQ"/>
    <property type="match status" value="1"/>
</dbReference>
<dbReference type="InterPro" id="IPR004843">
    <property type="entry name" value="Calcineurin-like_PHP"/>
</dbReference>
<feature type="region of interest" description="Disordered" evidence="5">
    <location>
        <begin position="304"/>
        <end position="330"/>
    </location>
</feature>
<organism evidence="7 8">
    <name type="scientific">Pseudolysinimonas kribbensis</name>
    <dbReference type="NCBI Taxonomy" id="433641"/>
    <lineage>
        <taxon>Bacteria</taxon>
        <taxon>Bacillati</taxon>
        <taxon>Actinomycetota</taxon>
        <taxon>Actinomycetes</taxon>
        <taxon>Micrococcales</taxon>
        <taxon>Microbacteriaceae</taxon>
        <taxon>Pseudolysinimonas</taxon>
    </lineage>
</organism>
<gene>
    <name evidence="7" type="primary">cpdA_1</name>
    <name evidence="7" type="ORF">GCM10025881_04030</name>
</gene>
<protein>
    <submittedName>
        <fullName evidence="7">3',5'-cyclic adenosine monophosphate phosphodiesterase CpdA</fullName>
    </submittedName>
</protein>
<dbReference type="InterPro" id="IPR026575">
    <property type="entry name" value="GpdQ/CpdA-like"/>
</dbReference>
<dbReference type="PANTHER" id="PTHR42988:SF2">
    <property type="entry name" value="CYCLIC NUCLEOTIDE PHOSPHODIESTERASE CBUA0032-RELATED"/>
    <property type="match status" value="1"/>
</dbReference>
<evidence type="ECO:0000313" key="7">
    <source>
        <dbReference type="EMBL" id="GMA93579.1"/>
    </source>
</evidence>
<evidence type="ECO:0000256" key="2">
    <source>
        <dbReference type="ARBA" id="ARBA00022801"/>
    </source>
</evidence>
<name>A0ABQ6K2C1_9MICO</name>
<feature type="domain" description="Calcineurin-like phosphoesterase" evidence="6">
    <location>
        <begin position="27"/>
        <end position="221"/>
    </location>
</feature>
<dbReference type="SUPFAM" id="SSF56300">
    <property type="entry name" value="Metallo-dependent phosphatases"/>
    <property type="match status" value="1"/>
</dbReference>
<dbReference type="Gene3D" id="3.60.21.10">
    <property type="match status" value="1"/>
</dbReference>
<accession>A0ABQ6K2C1</accession>
<dbReference type="PANTHER" id="PTHR42988">
    <property type="entry name" value="PHOSPHOHYDROLASE"/>
    <property type="match status" value="1"/>
</dbReference>
<proteinExistence type="inferred from homology"/>
<dbReference type="InterPro" id="IPR029052">
    <property type="entry name" value="Metallo-depent_PP-like"/>
</dbReference>
<keyword evidence="1" id="KW-0479">Metal-binding</keyword>
<evidence type="ECO:0000256" key="4">
    <source>
        <dbReference type="ARBA" id="ARBA00025742"/>
    </source>
</evidence>
<evidence type="ECO:0000256" key="3">
    <source>
        <dbReference type="ARBA" id="ARBA00023004"/>
    </source>
</evidence>
<dbReference type="InterPro" id="IPR050884">
    <property type="entry name" value="CNP_phosphodiesterase-III"/>
</dbReference>
<evidence type="ECO:0000256" key="5">
    <source>
        <dbReference type="SAM" id="MobiDB-lite"/>
    </source>
</evidence>
<comment type="similarity">
    <text evidence="4">Belongs to the cyclic nucleotide phosphodiesterase class-III family.</text>
</comment>
<evidence type="ECO:0000259" key="6">
    <source>
        <dbReference type="Pfam" id="PF00149"/>
    </source>
</evidence>
<comment type="caution">
    <text evidence="7">The sequence shown here is derived from an EMBL/GenBank/DDBJ whole genome shotgun (WGS) entry which is preliminary data.</text>
</comment>
<keyword evidence="8" id="KW-1185">Reference proteome</keyword>
<sequence>MHGLAAAVWFDGSMLVRDAEYPRPDHTLIHISDTHLLAGAGRLYDRVDAEAHLRDLMARLEATGRRPDALVFTGDLADLGEPEAYARLRGVVEPVAARLGSRIVWAMGNHDDREAFRAGLLDGSGDAPVDQVIDLRGLRIITLDTSVPGAHHGELAPAQLDWLREQLAAPAPDGTILALHHPPIPSVLDLAVSVELRDQPRLARVLRGTDVRAILGGHLHYSSSATFAGIPVSVASASCYTQDLLVDEGGTQGRDGARSFNLVQIYPDTVLHAVVPLQRTEALSHVGAAESTRRLAALGLRIPGSSRIPEPSTQDDDSWTRPIDLVGAPS</sequence>
<keyword evidence="3" id="KW-0408">Iron</keyword>
<keyword evidence="2" id="KW-0378">Hydrolase</keyword>